<organism evidence="7 8">
    <name type="scientific">Neocallimastix californiae</name>
    <dbReference type="NCBI Taxonomy" id="1754190"/>
    <lineage>
        <taxon>Eukaryota</taxon>
        <taxon>Fungi</taxon>
        <taxon>Fungi incertae sedis</taxon>
        <taxon>Chytridiomycota</taxon>
        <taxon>Chytridiomycota incertae sedis</taxon>
        <taxon>Neocallimastigomycetes</taxon>
        <taxon>Neocallimastigales</taxon>
        <taxon>Neocallimastigaceae</taxon>
        <taxon>Neocallimastix</taxon>
    </lineage>
</organism>
<sequence>MNKDKNTDYIPLENFDPTTSSDEIIEVQEENDQDLLIPKNNNVAQIEVDESDEDNIVVNTTVNNNDSNDNNNNGDNVSSNNESESVRNPFLPSTSSSSTSTPNSIQNKLKKSFLSEFRFFRKTPKKPVIHSVDGVFSNLNEKPEVRSDALPTYTQVTGEPELDPFYGYEVAYCHIGEFYGEMLFNSIPAGTWGGLIISALFSFIFDFIGFIMTFFLSTSHGTRKGSLIGLGLTLIRYGFYILIGIEDTAGDTTTDELESIGYNGLIDQWWFGKWVGFVMIGIAAFIIYHSITRFIRVLKAKEYADKHPERVPEINL</sequence>
<dbReference type="PANTHER" id="PTHR13396:SF5">
    <property type="entry name" value="NEDD4 FAMILY INTERACTING PROTEIN"/>
    <property type="match status" value="1"/>
</dbReference>
<evidence type="ECO:0000313" key="7">
    <source>
        <dbReference type="EMBL" id="ORY73309.1"/>
    </source>
</evidence>
<dbReference type="GO" id="GO:0030001">
    <property type="term" value="P:metal ion transport"/>
    <property type="evidence" value="ECO:0007669"/>
    <property type="project" value="InterPro"/>
</dbReference>
<dbReference type="OrthoDB" id="10003116at2759"/>
<dbReference type="GO" id="GO:0048471">
    <property type="term" value="C:perinuclear region of cytoplasm"/>
    <property type="evidence" value="ECO:0007669"/>
    <property type="project" value="TreeGrafter"/>
</dbReference>
<evidence type="ECO:0000256" key="4">
    <source>
        <dbReference type="ARBA" id="ARBA00023136"/>
    </source>
</evidence>
<dbReference type="InterPro" id="IPR019325">
    <property type="entry name" value="NEDD4/Bsd2"/>
</dbReference>
<dbReference type="GO" id="GO:0005794">
    <property type="term" value="C:Golgi apparatus"/>
    <property type="evidence" value="ECO:0007669"/>
    <property type="project" value="TreeGrafter"/>
</dbReference>
<protein>
    <submittedName>
        <fullName evidence="7">Uncharacterized protein</fullName>
    </submittedName>
</protein>
<evidence type="ECO:0000256" key="2">
    <source>
        <dbReference type="ARBA" id="ARBA00022692"/>
    </source>
</evidence>
<keyword evidence="2 6" id="KW-0812">Transmembrane</keyword>
<dbReference type="Pfam" id="PF10176">
    <property type="entry name" value="NEDD4_Bsd2"/>
    <property type="match status" value="1"/>
</dbReference>
<evidence type="ECO:0000256" key="6">
    <source>
        <dbReference type="SAM" id="Phobius"/>
    </source>
</evidence>
<feature type="transmembrane region" description="Helical" evidence="6">
    <location>
        <begin position="271"/>
        <end position="291"/>
    </location>
</feature>
<dbReference type="STRING" id="1754190.A0A1Y2EP40"/>
<evidence type="ECO:0000256" key="1">
    <source>
        <dbReference type="ARBA" id="ARBA00004141"/>
    </source>
</evidence>
<evidence type="ECO:0000256" key="5">
    <source>
        <dbReference type="SAM" id="MobiDB-lite"/>
    </source>
</evidence>
<dbReference type="PANTHER" id="PTHR13396">
    <property type="entry name" value="NEDD4 FAMILY INTERACTING PROTEIN 1/2"/>
    <property type="match status" value="1"/>
</dbReference>
<accession>A0A1Y2EP40</accession>
<feature type="transmembrane region" description="Helical" evidence="6">
    <location>
        <begin position="227"/>
        <end position="245"/>
    </location>
</feature>
<reference evidence="7 8" key="1">
    <citation type="submission" date="2016-08" db="EMBL/GenBank/DDBJ databases">
        <title>A Parts List for Fungal Cellulosomes Revealed by Comparative Genomics.</title>
        <authorList>
            <consortium name="DOE Joint Genome Institute"/>
            <person name="Haitjema C.H."/>
            <person name="Gilmore S.P."/>
            <person name="Henske J.K."/>
            <person name="Solomon K.V."/>
            <person name="De Groot R."/>
            <person name="Kuo A."/>
            <person name="Mondo S.J."/>
            <person name="Salamov A.A."/>
            <person name="Labutti K."/>
            <person name="Zhao Z."/>
            <person name="Chiniquy J."/>
            <person name="Barry K."/>
            <person name="Brewer H.M."/>
            <person name="Purvine S.O."/>
            <person name="Wright A.T."/>
            <person name="Boxma B."/>
            <person name="Van Alen T."/>
            <person name="Hackstein J.H."/>
            <person name="Baker S.E."/>
            <person name="Grigoriev I.V."/>
            <person name="O'Malley M.A."/>
        </authorList>
    </citation>
    <scope>NUCLEOTIDE SEQUENCE [LARGE SCALE GENOMIC DNA]</scope>
    <source>
        <strain evidence="7 8">G1</strain>
    </source>
</reference>
<dbReference type="GO" id="GO:0006511">
    <property type="term" value="P:ubiquitin-dependent protein catabolic process"/>
    <property type="evidence" value="ECO:0007669"/>
    <property type="project" value="TreeGrafter"/>
</dbReference>
<feature type="region of interest" description="Disordered" evidence="5">
    <location>
        <begin position="1"/>
        <end position="21"/>
    </location>
</feature>
<dbReference type="GO" id="GO:0007034">
    <property type="term" value="P:vacuolar transport"/>
    <property type="evidence" value="ECO:0007669"/>
    <property type="project" value="InterPro"/>
</dbReference>
<evidence type="ECO:0000313" key="8">
    <source>
        <dbReference type="Proteomes" id="UP000193920"/>
    </source>
</evidence>
<feature type="compositionally biased region" description="Low complexity" evidence="5">
    <location>
        <begin position="59"/>
        <end position="101"/>
    </location>
</feature>
<dbReference type="GO" id="GO:0016020">
    <property type="term" value="C:membrane"/>
    <property type="evidence" value="ECO:0007669"/>
    <property type="project" value="UniProtKB-SubCell"/>
</dbReference>
<keyword evidence="8" id="KW-1185">Reference proteome</keyword>
<dbReference type="Proteomes" id="UP000193920">
    <property type="component" value="Unassembled WGS sequence"/>
</dbReference>
<keyword evidence="3 6" id="KW-1133">Transmembrane helix</keyword>
<comment type="caution">
    <text evidence="7">The sequence shown here is derived from an EMBL/GenBank/DDBJ whole genome shotgun (WGS) entry which is preliminary data.</text>
</comment>
<name>A0A1Y2EP40_9FUNG</name>
<dbReference type="GO" id="GO:0005783">
    <property type="term" value="C:endoplasmic reticulum"/>
    <property type="evidence" value="ECO:0007669"/>
    <property type="project" value="TreeGrafter"/>
</dbReference>
<dbReference type="AlphaFoldDB" id="A0A1Y2EP40"/>
<gene>
    <name evidence="7" type="ORF">LY90DRAFT_503162</name>
</gene>
<keyword evidence="4 6" id="KW-0472">Membrane</keyword>
<dbReference type="EMBL" id="MCOG01000034">
    <property type="protein sequence ID" value="ORY73309.1"/>
    <property type="molecule type" value="Genomic_DNA"/>
</dbReference>
<proteinExistence type="predicted"/>
<feature type="transmembrane region" description="Helical" evidence="6">
    <location>
        <begin position="192"/>
        <end position="215"/>
    </location>
</feature>
<feature type="region of interest" description="Disordered" evidence="5">
    <location>
        <begin position="59"/>
        <end position="105"/>
    </location>
</feature>
<evidence type="ECO:0000256" key="3">
    <source>
        <dbReference type="ARBA" id="ARBA00022989"/>
    </source>
</evidence>
<dbReference type="GO" id="GO:0031398">
    <property type="term" value="P:positive regulation of protein ubiquitination"/>
    <property type="evidence" value="ECO:0007669"/>
    <property type="project" value="TreeGrafter"/>
</dbReference>
<comment type="subcellular location">
    <subcellularLocation>
        <location evidence="1">Membrane</location>
        <topology evidence="1">Multi-pass membrane protein</topology>
    </subcellularLocation>
</comment>